<dbReference type="GO" id="GO:0046872">
    <property type="term" value="F:metal ion binding"/>
    <property type="evidence" value="ECO:0007669"/>
    <property type="project" value="UniProtKB-KW"/>
</dbReference>
<sequence length="143" mass="15610">MRHETNPVRVYADGSCLNNGTKWARAGSGAYAGPSSSLNFALRVPDAQTNNRGEVYAILQTISRAPPHKTLHIFSDSEYAMDTLVQRGPDNDARGWDITNGDLFRDIVKLIQRRPAPLKLIQVKGHSGLAMHDNADALAKEGA</sequence>
<evidence type="ECO:0000256" key="6">
    <source>
        <dbReference type="ARBA" id="ARBA00022759"/>
    </source>
</evidence>
<dbReference type="Pfam" id="PF00075">
    <property type="entry name" value="RNase_H"/>
    <property type="match status" value="1"/>
</dbReference>
<name>A0A8H6LSY7_9AGAR</name>
<protein>
    <recommendedName>
        <fullName evidence="3">ribonuclease H</fullName>
        <ecNumber evidence="3">3.1.26.4</ecNumber>
    </recommendedName>
</protein>
<feature type="domain" description="RNase H type-1" evidence="8">
    <location>
        <begin position="4"/>
        <end position="143"/>
    </location>
</feature>
<comment type="catalytic activity">
    <reaction evidence="1">
        <text>Endonucleolytic cleavage to 5'-phosphomonoester.</text>
        <dbReference type="EC" id="3.1.26.4"/>
    </reaction>
</comment>
<dbReference type="PANTHER" id="PTHR10642:SF26">
    <property type="entry name" value="RIBONUCLEASE H1"/>
    <property type="match status" value="1"/>
</dbReference>
<dbReference type="AlphaFoldDB" id="A0A8H6LSY7"/>
<evidence type="ECO:0000313" key="9">
    <source>
        <dbReference type="EMBL" id="KAF6742638.1"/>
    </source>
</evidence>
<evidence type="ECO:0000256" key="2">
    <source>
        <dbReference type="ARBA" id="ARBA00005300"/>
    </source>
</evidence>
<comment type="similarity">
    <text evidence="2">Belongs to the RNase H family.</text>
</comment>
<evidence type="ECO:0000259" key="8">
    <source>
        <dbReference type="PROSITE" id="PS50879"/>
    </source>
</evidence>
<evidence type="ECO:0000313" key="10">
    <source>
        <dbReference type="Proteomes" id="UP000521943"/>
    </source>
</evidence>
<dbReference type="Gene3D" id="3.30.420.10">
    <property type="entry name" value="Ribonuclease H-like superfamily/Ribonuclease H"/>
    <property type="match status" value="1"/>
</dbReference>
<evidence type="ECO:0000256" key="4">
    <source>
        <dbReference type="ARBA" id="ARBA00022722"/>
    </source>
</evidence>
<dbReference type="OrthoDB" id="2898134at2759"/>
<dbReference type="GO" id="GO:0003676">
    <property type="term" value="F:nucleic acid binding"/>
    <property type="evidence" value="ECO:0007669"/>
    <property type="project" value="InterPro"/>
</dbReference>
<dbReference type="Proteomes" id="UP000521943">
    <property type="component" value="Unassembled WGS sequence"/>
</dbReference>
<gene>
    <name evidence="9" type="ORF">DFP72DRAFT_830240</name>
</gene>
<dbReference type="SUPFAM" id="SSF53098">
    <property type="entry name" value="Ribonuclease H-like"/>
    <property type="match status" value="1"/>
</dbReference>
<dbReference type="InterPro" id="IPR012337">
    <property type="entry name" value="RNaseH-like_sf"/>
</dbReference>
<organism evidence="9 10">
    <name type="scientific">Ephemerocybe angulata</name>
    <dbReference type="NCBI Taxonomy" id="980116"/>
    <lineage>
        <taxon>Eukaryota</taxon>
        <taxon>Fungi</taxon>
        <taxon>Dikarya</taxon>
        <taxon>Basidiomycota</taxon>
        <taxon>Agaricomycotina</taxon>
        <taxon>Agaricomycetes</taxon>
        <taxon>Agaricomycetidae</taxon>
        <taxon>Agaricales</taxon>
        <taxon>Agaricineae</taxon>
        <taxon>Psathyrellaceae</taxon>
        <taxon>Ephemerocybe</taxon>
    </lineage>
</organism>
<dbReference type="GO" id="GO:0043137">
    <property type="term" value="P:DNA replication, removal of RNA primer"/>
    <property type="evidence" value="ECO:0007669"/>
    <property type="project" value="TreeGrafter"/>
</dbReference>
<keyword evidence="10" id="KW-1185">Reference proteome</keyword>
<reference evidence="9 10" key="1">
    <citation type="submission" date="2020-07" db="EMBL/GenBank/DDBJ databases">
        <title>Comparative genomics of pyrophilous fungi reveals a link between fire events and developmental genes.</title>
        <authorList>
            <consortium name="DOE Joint Genome Institute"/>
            <person name="Steindorff A.S."/>
            <person name="Carver A."/>
            <person name="Calhoun S."/>
            <person name="Stillman K."/>
            <person name="Liu H."/>
            <person name="Lipzen A."/>
            <person name="Pangilinan J."/>
            <person name="Labutti K."/>
            <person name="Bruns T.D."/>
            <person name="Grigoriev I.V."/>
        </authorList>
    </citation>
    <scope>NUCLEOTIDE SEQUENCE [LARGE SCALE GENOMIC DNA]</scope>
    <source>
        <strain evidence="9 10">CBS 144469</strain>
    </source>
</reference>
<keyword evidence="6" id="KW-0255">Endonuclease</keyword>
<keyword evidence="5" id="KW-0479">Metal-binding</keyword>
<comment type="caution">
    <text evidence="9">The sequence shown here is derived from an EMBL/GenBank/DDBJ whole genome shotgun (WGS) entry which is preliminary data.</text>
</comment>
<dbReference type="EMBL" id="JACGCI010000178">
    <property type="protein sequence ID" value="KAF6742638.1"/>
    <property type="molecule type" value="Genomic_DNA"/>
</dbReference>
<accession>A0A8H6LSY7</accession>
<dbReference type="GO" id="GO:0004523">
    <property type="term" value="F:RNA-DNA hybrid ribonuclease activity"/>
    <property type="evidence" value="ECO:0007669"/>
    <property type="project" value="UniProtKB-EC"/>
</dbReference>
<feature type="non-terminal residue" evidence="9">
    <location>
        <position position="143"/>
    </location>
</feature>
<dbReference type="EC" id="3.1.26.4" evidence="3"/>
<dbReference type="PANTHER" id="PTHR10642">
    <property type="entry name" value="RIBONUCLEASE H1"/>
    <property type="match status" value="1"/>
</dbReference>
<dbReference type="InterPro" id="IPR002156">
    <property type="entry name" value="RNaseH_domain"/>
</dbReference>
<keyword evidence="4" id="KW-0540">Nuclease</keyword>
<evidence type="ECO:0000256" key="1">
    <source>
        <dbReference type="ARBA" id="ARBA00000077"/>
    </source>
</evidence>
<dbReference type="InterPro" id="IPR036397">
    <property type="entry name" value="RNaseH_sf"/>
</dbReference>
<dbReference type="InterPro" id="IPR050092">
    <property type="entry name" value="RNase_H"/>
</dbReference>
<proteinExistence type="inferred from homology"/>
<keyword evidence="7" id="KW-0378">Hydrolase</keyword>
<dbReference type="CDD" id="cd09280">
    <property type="entry name" value="RNase_HI_eukaryote_like"/>
    <property type="match status" value="1"/>
</dbReference>
<evidence type="ECO:0000256" key="7">
    <source>
        <dbReference type="ARBA" id="ARBA00022801"/>
    </source>
</evidence>
<dbReference type="PROSITE" id="PS50879">
    <property type="entry name" value="RNASE_H_1"/>
    <property type="match status" value="1"/>
</dbReference>
<evidence type="ECO:0000256" key="5">
    <source>
        <dbReference type="ARBA" id="ARBA00022723"/>
    </source>
</evidence>
<evidence type="ECO:0000256" key="3">
    <source>
        <dbReference type="ARBA" id="ARBA00012180"/>
    </source>
</evidence>